<dbReference type="PANTHER" id="PTHR33209">
    <property type="entry name" value="PROTEASE 4"/>
    <property type="match status" value="1"/>
</dbReference>
<comment type="subcellular location">
    <subcellularLocation>
        <location evidence="1">Membrane</location>
    </subcellularLocation>
</comment>
<dbReference type="InterPro" id="IPR001907">
    <property type="entry name" value="ClpP"/>
</dbReference>
<dbReference type="EMBL" id="JAGIOB010000001">
    <property type="protein sequence ID" value="MBP2417822.1"/>
    <property type="molecule type" value="Genomic_DNA"/>
</dbReference>
<dbReference type="InterPro" id="IPR002142">
    <property type="entry name" value="Peptidase_S49"/>
</dbReference>
<accession>A0ABS4ZAU2</accession>
<dbReference type="EC" id="3.4.21.-" evidence="8"/>
<evidence type="ECO:0000256" key="4">
    <source>
        <dbReference type="ARBA" id="ARBA00022801"/>
    </source>
</evidence>
<dbReference type="NCBIfam" id="TIGR00705">
    <property type="entry name" value="SppA_67K"/>
    <property type="match status" value="1"/>
</dbReference>
<dbReference type="PIRSF" id="PIRSF001217">
    <property type="entry name" value="Protease_4_SppA"/>
    <property type="match status" value="1"/>
</dbReference>
<keyword evidence="4 8" id="KW-0378">Hydrolase</keyword>
<dbReference type="CDD" id="cd07018">
    <property type="entry name" value="S49_SppA_67K_type"/>
    <property type="match status" value="1"/>
</dbReference>
<feature type="domain" description="Peptidase S49" evidence="7">
    <location>
        <begin position="335"/>
        <end position="485"/>
    </location>
</feature>
<name>A0ABS4ZAU2_9ACTN</name>
<dbReference type="Gene3D" id="3.90.226.10">
    <property type="entry name" value="2-enoyl-CoA Hydratase, Chain A, domain 1"/>
    <property type="match status" value="3"/>
</dbReference>
<feature type="domain" description="Peptidase S49" evidence="7">
    <location>
        <begin position="83"/>
        <end position="237"/>
    </location>
</feature>
<protein>
    <submittedName>
        <fullName evidence="8">Protease-4</fullName>
        <ecNumber evidence="8">3.4.21.-</ecNumber>
    </submittedName>
</protein>
<evidence type="ECO:0000256" key="5">
    <source>
        <dbReference type="ARBA" id="ARBA00022825"/>
    </source>
</evidence>
<proteinExistence type="inferred from homology"/>
<keyword evidence="6" id="KW-0472">Membrane</keyword>
<gene>
    <name evidence="8" type="ORF">JOF54_002744</name>
</gene>
<evidence type="ECO:0000313" key="9">
    <source>
        <dbReference type="Proteomes" id="UP000758168"/>
    </source>
</evidence>
<dbReference type="InterPro" id="IPR029045">
    <property type="entry name" value="ClpP/crotonase-like_dom_sf"/>
</dbReference>
<dbReference type="InterPro" id="IPR047217">
    <property type="entry name" value="S49_SppA_67K_type_N"/>
</dbReference>
<dbReference type="NCBIfam" id="TIGR00706">
    <property type="entry name" value="SppA_dom"/>
    <property type="match status" value="1"/>
</dbReference>
<evidence type="ECO:0000256" key="3">
    <source>
        <dbReference type="ARBA" id="ARBA00022670"/>
    </source>
</evidence>
<reference evidence="8 9" key="1">
    <citation type="submission" date="2021-03" db="EMBL/GenBank/DDBJ databases">
        <title>Sequencing the genomes of 1000 actinobacteria strains.</title>
        <authorList>
            <person name="Klenk H.-P."/>
        </authorList>
    </citation>
    <scope>NUCLEOTIDE SEQUENCE [LARGE SCALE GENOMIC DNA]</scope>
    <source>
        <strain evidence="8 9">DSM 12936</strain>
    </source>
</reference>
<dbReference type="GO" id="GO:0008233">
    <property type="term" value="F:peptidase activity"/>
    <property type="evidence" value="ECO:0007669"/>
    <property type="project" value="UniProtKB-KW"/>
</dbReference>
<keyword evidence="9" id="KW-1185">Reference proteome</keyword>
<keyword evidence="5" id="KW-0720">Serine protease</keyword>
<evidence type="ECO:0000256" key="6">
    <source>
        <dbReference type="ARBA" id="ARBA00023136"/>
    </source>
</evidence>
<dbReference type="PRINTS" id="PR00127">
    <property type="entry name" value="CLPPROTEASEP"/>
</dbReference>
<evidence type="ECO:0000256" key="2">
    <source>
        <dbReference type="ARBA" id="ARBA00008683"/>
    </source>
</evidence>
<evidence type="ECO:0000256" key="1">
    <source>
        <dbReference type="ARBA" id="ARBA00004370"/>
    </source>
</evidence>
<evidence type="ECO:0000259" key="7">
    <source>
        <dbReference type="Pfam" id="PF01343"/>
    </source>
</evidence>
<organism evidence="8 9">
    <name type="scientific">Microlunatus capsulatus</name>
    <dbReference type="NCBI Taxonomy" id="99117"/>
    <lineage>
        <taxon>Bacteria</taxon>
        <taxon>Bacillati</taxon>
        <taxon>Actinomycetota</taxon>
        <taxon>Actinomycetes</taxon>
        <taxon>Propionibacteriales</taxon>
        <taxon>Propionibacteriaceae</taxon>
        <taxon>Microlunatus</taxon>
    </lineage>
</organism>
<dbReference type="SUPFAM" id="SSF52096">
    <property type="entry name" value="ClpP/crotonase"/>
    <property type="match status" value="2"/>
</dbReference>
<dbReference type="PANTHER" id="PTHR33209:SF1">
    <property type="entry name" value="PEPTIDASE S49 DOMAIN-CONTAINING PROTEIN"/>
    <property type="match status" value="1"/>
</dbReference>
<comment type="similarity">
    <text evidence="2">Belongs to the peptidase S49 family.</text>
</comment>
<dbReference type="Proteomes" id="UP000758168">
    <property type="component" value="Unassembled WGS sequence"/>
</dbReference>
<keyword evidence="3 8" id="KW-0645">Protease</keyword>
<comment type="caution">
    <text evidence="8">The sequence shown here is derived from an EMBL/GenBank/DDBJ whole genome shotgun (WGS) entry which is preliminary data.</text>
</comment>
<dbReference type="Pfam" id="PF01343">
    <property type="entry name" value="Peptidase_S49"/>
    <property type="match status" value="2"/>
</dbReference>
<dbReference type="InterPro" id="IPR047272">
    <property type="entry name" value="S49_SppA_C"/>
</dbReference>
<dbReference type="InterPro" id="IPR004634">
    <property type="entry name" value="Pept_S49_pIV"/>
</dbReference>
<sequence length="547" mass="58037">MPSLPGNRTPLLLELDLTDLPVDPDPGDPVARLRNRGRRLLRPTLRALHEAADDPRVVGLVARVGGPLPWAAMQELRLGVQAFAASGKPTVAWAESFGEVADTASYVLATAFGRIWLQPGGGVGLLGVAAETTFLGGALAKLGVQPEFEQRHEFKNAVDTFTRTGFTEAHRASLEQLTRSLLDEAVERVTETRGTTPEQVRALVDSGPRTAREALEVGLVDRLGYRDEVHAALRAEVGEDAELLFADRWSPRRSLPAAPWSKPGRVAVVRAHGGIGSGRSRRGPTGRQLGSDTVAAELRATLEDDQVKAVVLHVDSPGGSAVASEVIWREVCRVRDSGRPVVVSMGALAASGGYYIAAPADVVVALPGTLTGSIGVFGGKFVVTDLLDRAGLTTGAVQQGEHARMYSSRKPFGEQERERLAATVDAIYDDFVGKVAAGRGRPVAEIEPLARGRVWTGRDALEHGLVDELGGLRDAVRIARQRAGLPDDAPVGPAVHLPAAARLGRPRNSEDPRAASAVTAWPGLTDLTRALGLPAGSELTMPGIRLR</sequence>
<dbReference type="InterPro" id="IPR004635">
    <property type="entry name" value="Pept_S49_SppA"/>
</dbReference>
<evidence type="ECO:0000313" key="8">
    <source>
        <dbReference type="EMBL" id="MBP2417822.1"/>
    </source>
</evidence>
<dbReference type="CDD" id="cd07023">
    <property type="entry name" value="S49_Sppa_N_C"/>
    <property type="match status" value="1"/>
</dbReference>
<dbReference type="GO" id="GO:0006508">
    <property type="term" value="P:proteolysis"/>
    <property type="evidence" value="ECO:0007669"/>
    <property type="project" value="UniProtKB-KW"/>
</dbReference>
<dbReference type="RefSeq" id="WP_210056812.1">
    <property type="nucleotide sequence ID" value="NZ_BAAAMH010000010.1"/>
</dbReference>